<dbReference type="InterPro" id="IPR029030">
    <property type="entry name" value="Caspase-like_dom_sf"/>
</dbReference>
<dbReference type="GO" id="GO:0008234">
    <property type="term" value="F:cysteine-type peptidase activity"/>
    <property type="evidence" value="ECO:0007669"/>
    <property type="project" value="InterPro"/>
</dbReference>
<feature type="non-terminal residue" evidence="3">
    <location>
        <position position="1"/>
    </location>
</feature>
<dbReference type="SUPFAM" id="SSF52129">
    <property type="entry name" value="Caspase-like"/>
    <property type="match status" value="1"/>
</dbReference>
<dbReference type="AlphaFoldDB" id="X1JC57"/>
<keyword evidence="1" id="KW-0812">Transmembrane</keyword>
<protein>
    <recommendedName>
        <fullName evidence="2">Gingipain domain-containing protein</fullName>
    </recommendedName>
</protein>
<evidence type="ECO:0000313" key="3">
    <source>
        <dbReference type="EMBL" id="GAH75944.1"/>
    </source>
</evidence>
<name>X1JC57_9ZZZZ</name>
<feature type="non-terminal residue" evidence="3">
    <location>
        <position position="267"/>
    </location>
</feature>
<feature type="domain" description="Gingipain" evidence="2">
    <location>
        <begin position="214"/>
        <end position="267"/>
    </location>
</feature>
<gene>
    <name evidence="3" type="ORF">S03H2_46239</name>
</gene>
<keyword evidence="1" id="KW-1133">Transmembrane helix</keyword>
<keyword evidence="1" id="KW-0472">Membrane</keyword>
<organism evidence="3">
    <name type="scientific">marine sediment metagenome</name>
    <dbReference type="NCBI Taxonomy" id="412755"/>
    <lineage>
        <taxon>unclassified sequences</taxon>
        <taxon>metagenomes</taxon>
        <taxon>ecological metagenomes</taxon>
    </lineage>
</organism>
<dbReference type="Pfam" id="PF01364">
    <property type="entry name" value="Peptidase_C25"/>
    <property type="match status" value="1"/>
</dbReference>
<evidence type="ECO:0000259" key="2">
    <source>
        <dbReference type="Pfam" id="PF01364"/>
    </source>
</evidence>
<evidence type="ECO:0000256" key="1">
    <source>
        <dbReference type="SAM" id="Phobius"/>
    </source>
</evidence>
<dbReference type="Gene3D" id="2.60.40.3800">
    <property type="match status" value="1"/>
</dbReference>
<sequence>LYYFINIWGKIMKKVIPIFLVGVLVLSGIGAIAIEADVNRVEKTILLSEPVFNDVGEYINVNFEGGITSILMSPGKPMLPAATIISTFEPGTKIENIRVSYDVKEYALSKKIQPAPEPVPLSNNLQLTKQIEKVKADENIYYSSELYPSEPYTISRGIGRNGDEGIALFVTIKVTPQYSPENDLLIAPVGPISVEIEYYPPEASLFTSDAYDLLIITDSKFTSNLQPLVDHKEAMGVRTIMETVDNIYANYDGRDEPEDIKLFIKDA</sequence>
<proteinExistence type="predicted"/>
<dbReference type="EMBL" id="BARU01029019">
    <property type="protein sequence ID" value="GAH75944.1"/>
    <property type="molecule type" value="Genomic_DNA"/>
</dbReference>
<dbReference type="InterPro" id="IPR038490">
    <property type="entry name" value="Gingipain_propep_sf"/>
</dbReference>
<feature type="transmembrane region" description="Helical" evidence="1">
    <location>
        <begin position="15"/>
        <end position="34"/>
    </location>
</feature>
<dbReference type="InterPro" id="IPR001769">
    <property type="entry name" value="Gingipain"/>
</dbReference>
<reference evidence="3" key="1">
    <citation type="journal article" date="2014" name="Front. Microbiol.">
        <title>High frequency of phylogenetically diverse reductive dehalogenase-homologous genes in deep subseafloor sedimentary metagenomes.</title>
        <authorList>
            <person name="Kawai M."/>
            <person name="Futagami T."/>
            <person name="Toyoda A."/>
            <person name="Takaki Y."/>
            <person name="Nishi S."/>
            <person name="Hori S."/>
            <person name="Arai W."/>
            <person name="Tsubouchi T."/>
            <person name="Morono Y."/>
            <person name="Uchiyama I."/>
            <person name="Ito T."/>
            <person name="Fujiyama A."/>
            <person name="Inagaki F."/>
            <person name="Takami H."/>
        </authorList>
    </citation>
    <scope>NUCLEOTIDE SEQUENCE</scope>
    <source>
        <strain evidence="3">Expedition CK06-06</strain>
    </source>
</reference>
<dbReference type="GO" id="GO:0006508">
    <property type="term" value="P:proteolysis"/>
    <property type="evidence" value="ECO:0007669"/>
    <property type="project" value="InterPro"/>
</dbReference>
<accession>X1JC57</accession>
<comment type="caution">
    <text evidence="3">The sequence shown here is derived from an EMBL/GenBank/DDBJ whole genome shotgun (WGS) entry which is preliminary data.</text>
</comment>